<name>A0A4E0PST9_9EURY</name>
<proteinExistence type="predicted"/>
<dbReference type="RefSeq" id="WP_135390617.1">
    <property type="nucleotide sequence ID" value="NZ_PGGK01000021.1"/>
</dbReference>
<accession>A0A4E0PST9</accession>
<evidence type="ECO:0000313" key="2">
    <source>
        <dbReference type="EMBL" id="TGC06941.1"/>
    </source>
</evidence>
<keyword evidence="3" id="KW-1185">Reference proteome</keyword>
<feature type="region of interest" description="Disordered" evidence="1">
    <location>
        <begin position="1"/>
        <end position="22"/>
    </location>
</feature>
<feature type="compositionally biased region" description="Polar residues" evidence="1">
    <location>
        <begin position="1"/>
        <end position="21"/>
    </location>
</feature>
<dbReference type="EMBL" id="PGGK01000021">
    <property type="protein sequence ID" value="TGC06941.1"/>
    <property type="molecule type" value="Genomic_DNA"/>
</dbReference>
<comment type="caution">
    <text evidence="2">The sequence shown here is derived from an EMBL/GenBank/DDBJ whole genome shotgun (WGS) entry which is preliminary data.</text>
</comment>
<sequence length="81" mass="9522">MLYQEQSNRQPSQTRLNNTTVDMPDGILNISLAHKETLEKPLSFVPEVTGNDMKLRYILYRNGNPIKPYRNPDLWINMTWT</sequence>
<reference evidence="2 3" key="1">
    <citation type="submission" date="2017-11" db="EMBL/GenBank/DDBJ databases">
        <title>Isolation and Characterization of Methanogenic Archaea from Saline Meromictic Lake at Siberia.</title>
        <authorList>
            <person name="Shen Y."/>
            <person name="Huang H.-H."/>
            <person name="Lai M.-C."/>
            <person name="Chen S.-C."/>
        </authorList>
    </citation>
    <scope>NUCLEOTIDE SEQUENCE [LARGE SCALE GENOMIC DNA]</scope>
    <source>
        <strain evidence="2 3">SY-01</strain>
    </source>
</reference>
<dbReference type="Proteomes" id="UP000297295">
    <property type="component" value="Unassembled WGS sequence"/>
</dbReference>
<gene>
    <name evidence="2" type="ORF">CUN85_12450</name>
</gene>
<evidence type="ECO:0000256" key="1">
    <source>
        <dbReference type="SAM" id="MobiDB-lite"/>
    </source>
</evidence>
<organism evidence="2 3">
    <name type="scientific">Methanolobus halotolerans</name>
    <dbReference type="NCBI Taxonomy" id="2052935"/>
    <lineage>
        <taxon>Archaea</taxon>
        <taxon>Methanobacteriati</taxon>
        <taxon>Methanobacteriota</taxon>
        <taxon>Stenosarchaea group</taxon>
        <taxon>Methanomicrobia</taxon>
        <taxon>Methanosarcinales</taxon>
        <taxon>Methanosarcinaceae</taxon>
        <taxon>Methanolobus</taxon>
    </lineage>
</organism>
<protein>
    <submittedName>
        <fullName evidence="2">Uncharacterized protein</fullName>
    </submittedName>
</protein>
<evidence type="ECO:0000313" key="3">
    <source>
        <dbReference type="Proteomes" id="UP000297295"/>
    </source>
</evidence>
<dbReference type="AlphaFoldDB" id="A0A4E0PST9"/>